<keyword evidence="9 11" id="KW-0119">Carbohydrate metabolism</keyword>
<comment type="pathway">
    <text evidence="3 11">Carbohydrate degradation; pentose phosphate pathway; D-ribulose 5-phosphate from D-glucose 6-phosphate (oxidative stage): step 1/3.</text>
</comment>
<evidence type="ECO:0000256" key="11">
    <source>
        <dbReference type="RuleBase" id="RU362120"/>
    </source>
</evidence>
<evidence type="ECO:0000256" key="4">
    <source>
        <dbReference type="ARBA" id="ARBA00013019"/>
    </source>
</evidence>
<dbReference type="AlphaFoldDB" id="A0A3B0J4H2"/>
<comment type="catalytic activity">
    <reaction evidence="10">
        <text>D-glucose 6-phosphate + NADP(+) = 6-phospho-D-glucono-1,5-lactone + NADPH + H(+)</text>
        <dbReference type="Rhea" id="RHEA:15841"/>
        <dbReference type="ChEBI" id="CHEBI:15378"/>
        <dbReference type="ChEBI" id="CHEBI:57783"/>
        <dbReference type="ChEBI" id="CHEBI:57955"/>
        <dbReference type="ChEBI" id="CHEBI:58349"/>
        <dbReference type="ChEBI" id="CHEBI:61548"/>
        <dbReference type="EC" id="1.1.1.49"/>
    </reaction>
    <physiologicalReaction direction="left-to-right" evidence="10">
        <dbReference type="Rhea" id="RHEA:15842"/>
    </physiologicalReaction>
</comment>
<keyword evidence="8 11" id="KW-0560">Oxidoreductase</keyword>
<dbReference type="Pfam" id="PF00479">
    <property type="entry name" value="G6PD_N"/>
    <property type="match status" value="1"/>
</dbReference>
<evidence type="ECO:0000259" key="12">
    <source>
        <dbReference type="Pfam" id="PF00479"/>
    </source>
</evidence>
<keyword evidence="6 11" id="KW-0313">Glucose metabolism</keyword>
<evidence type="ECO:0000256" key="5">
    <source>
        <dbReference type="ARBA" id="ARBA00020444"/>
    </source>
</evidence>
<dbReference type="EMBL" id="OUUW01000002">
    <property type="protein sequence ID" value="SPP76395.1"/>
    <property type="molecule type" value="Genomic_DNA"/>
</dbReference>
<dbReference type="InterPro" id="IPR001282">
    <property type="entry name" value="G6P_DH"/>
</dbReference>
<evidence type="ECO:0000313" key="15">
    <source>
        <dbReference type="Proteomes" id="UP000268350"/>
    </source>
</evidence>
<evidence type="ECO:0000256" key="9">
    <source>
        <dbReference type="ARBA" id="ARBA00023277"/>
    </source>
</evidence>
<dbReference type="GO" id="GO:0050661">
    <property type="term" value="F:NADP binding"/>
    <property type="evidence" value="ECO:0007669"/>
    <property type="project" value="InterPro"/>
</dbReference>
<evidence type="ECO:0000313" key="14">
    <source>
        <dbReference type="EMBL" id="SPP76395.1"/>
    </source>
</evidence>
<dbReference type="NCBIfam" id="TIGR00871">
    <property type="entry name" value="zwf"/>
    <property type="match status" value="1"/>
</dbReference>
<comment type="function">
    <text evidence="11">Catalyzes the rate-limiting step of the oxidative pentose-phosphate pathway, which represents a route for the dissimilation of carbohydrates besides glycolysis.</text>
</comment>
<evidence type="ECO:0000256" key="7">
    <source>
        <dbReference type="ARBA" id="ARBA00022857"/>
    </source>
</evidence>
<comment type="subcellular location">
    <subcellularLocation>
        <location evidence="2">Cytoplasm</location>
        <location evidence="2">Cytosol</location>
    </subcellularLocation>
</comment>
<dbReference type="OrthoDB" id="60984at2759"/>
<accession>A0A3B0J4H2</accession>
<dbReference type="SUPFAM" id="SSF55347">
    <property type="entry name" value="Glyceraldehyde-3-phosphate dehydrogenase-like, C-terminal domain"/>
    <property type="match status" value="1"/>
</dbReference>
<reference evidence="15" key="1">
    <citation type="submission" date="2018-01" db="EMBL/GenBank/DDBJ databases">
        <authorList>
            <person name="Alioto T."/>
            <person name="Alioto T."/>
        </authorList>
    </citation>
    <scope>NUCLEOTIDE SEQUENCE [LARGE SCALE GENOMIC DNA]</scope>
</reference>
<dbReference type="GO" id="GO:0004345">
    <property type="term" value="F:glucose-6-phosphate dehydrogenase activity"/>
    <property type="evidence" value="ECO:0007669"/>
    <property type="project" value="UniProtKB-EC"/>
</dbReference>
<evidence type="ECO:0000259" key="13">
    <source>
        <dbReference type="Pfam" id="PF02781"/>
    </source>
</evidence>
<dbReference type="STRING" id="7266.A0A3B0J4H2"/>
<dbReference type="GO" id="GO:0006006">
    <property type="term" value="P:glucose metabolic process"/>
    <property type="evidence" value="ECO:0007669"/>
    <property type="project" value="UniProtKB-KW"/>
</dbReference>
<comment type="similarity">
    <text evidence="11">Belongs to the glucose-6-phosphate dehydrogenase family.</text>
</comment>
<dbReference type="InterPro" id="IPR036291">
    <property type="entry name" value="NAD(P)-bd_dom_sf"/>
</dbReference>
<name>A0A3B0J4H2_DROGU</name>
<dbReference type="PANTHER" id="PTHR23429:SF0">
    <property type="entry name" value="GLUCOSE-6-PHOSPHATE 1-DEHYDROGENASE"/>
    <property type="match status" value="1"/>
</dbReference>
<dbReference type="Gene3D" id="3.40.50.720">
    <property type="entry name" value="NAD(P)-binding Rossmann-like Domain"/>
    <property type="match status" value="1"/>
</dbReference>
<dbReference type="SUPFAM" id="SSF51735">
    <property type="entry name" value="NAD(P)-binding Rossmann-fold domains"/>
    <property type="match status" value="1"/>
</dbReference>
<dbReference type="HAMAP" id="MF_00966">
    <property type="entry name" value="G6PD"/>
    <property type="match status" value="1"/>
</dbReference>
<sequence length="531" mass="61839">MQPIDPNNETAHSFVVLGASGRLATQKVFPALWALYRDNRLPQGTRIFTFSRTKLHTRTYRLTCAPYMNLDPERDPQKFNSFWLTVHCVQGQYDQAEDYAALTEAMILQERKHNQIYANRIFYLALPPIVFDHVTTNLSRKCKSSTGCTRIVVEKPFARNDLTYRPYQTALCQMFKESQIYMIDHFLSKQISQNLFGLRFGNLLWSGTLNNRHVAAVMITVKCEKPVKARAEYFNFFGIIRDVMTNHMMQLLALVAMDKPYSNTIDDLRNERLKLFKEVTTANMGDVIIGQYRNNRMESDPDKVGYTEHSYIPKDSMTPTFAMVVLHINNRRWSGVPFILRAGRALNDTKTEVRIQYKSAECDEGNNEELEIRNELVLRVAPFEEIFMRLRLKQPGEELCLKETALNLRVDERNTKYMPNYNSLILDLFKGNQSMFMRTDEQCEIWRIFSPILQSIDLDRPKPLPYDFGSRGPLLAYRKAERVGFVFFASDEWRENKETLDYTVKSSRILSGPQHALKPERAPVKLKPREI</sequence>
<dbReference type="Gene3D" id="3.30.360.10">
    <property type="entry name" value="Dihydrodipicolinate Reductase, domain 2"/>
    <property type="match status" value="1"/>
</dbReference>
<comment type="function">
    <text evidence="1">Cytosolic glucose-6-phosphate dehydrogenase that catalyzes the first and rate-limiting step of the oxidative branch within the pentose phosphate pathway/shunt, an alternative route to glycolysis for the dissimilation of carbohydrates and a major source of reducing power and metabolic intermediates for fatty acid and nucleic acid biosynthetic processes.</text>
</comment>
<dbReference type="GO" id="GO:0009051">
    <property type="term" value="P:pentose-phosphate shunt, oxidative branch"/>
    <property type="evidence" value="ECO:0007669"/>
    <property type="project" value="TreeGrafter"/>
</dbReference>
<dbReference type="PRINTS" id="PR00079">
    <property type="entry name" value="G6PDHDRGNASE"/>
</dbReference>
<keyword evidence="15" id="KW-1185">Reference proteome</keyword>
<evidence type="ECO:0000256" key="1">
    <source>
        <dbReference type="ARBA" id="ARBA00002914"/>
    </source>
</evidence>
<keyword evidence="7 11" id="KW-0521">NADP</keyword>
<evidence type="ECO:0000256" key="2">
    <source>
        <dbReference type="ARBA" id="ARBA00004514"/>
    </source>
</evidence>
<evidence type="ECO:0000256" key="10">
    <source>
        <dbReference type="ARBA" id="ARBA00047696"/>
    </source>
</evidence>
<protein>
    <recommendedName>
        <fullName evidence="5 11">Glucose-6-phosphate 1-dehydrogenase</fullName>
        <ecNumber evidence="4 11">1.1.1.49</ecNumber>
    </recommendedName>
</protein>
<dbReference type="Proteomes" id="UP000268350">
    <property type="component" value="Unassembled WGS sequence"/>
</dbReference>
<gene>
    <name evidence="14" type="ORF">DGUA_6G006921</name>
</gene>
<evidence type="ECO:0000256" key="6">
    <source>
        <dbReference type="ARBA" id="ARBA00022526"/>
    </source>
</evidence>
<organism evidence="14 15">
    <name type="scientific">Drosophila guanche</name>
    <name type="common">Fruit fly</name>
    <dbReference type="NCBI Taxonomy" id="7266"/>
    <lineage>
        <taxon>Eukaryota</taxon>
        <taxon>Metazoa</taxon>
        <taxon>Ecdysozoa</taxon>
        <taxon>Arthropoda</taxon>
        <taxon>Hexapoda</taxon>
        <taxon>Insecta</taxon>
        <taxon>Pterygota</taxon>
        <taxon>Neoptera</taxon>
        <taxon>Endopterygota</taxon>
        <taxon>Diptera</taxon>
        <taxon>Brachycera</taxon>
        <taxon>Muscomorpha</taxon>
        <taxon>Ephydroidea</taxon>
        <taxon>Drosophilidae</taxon>
        <taxon>Drosophila</taxon>
        <taxon>Sophophora</taxon>
    </lineage>
</organism>
<dbReference type="EC" id="1.1.1.49" evidence="4 11"/>
<dbReference type="Pfam" id="PF02781">
    <property type="entry name" value="G6PD_C"/>
    <property type="match status" value="1"/>
</dbReference>
<evidence type="ECO:0000256" key="3">
    <source>
        <dbReference type="ARBA" id="ARBA00004937"/>
    </source>
</evidence>
<dbReference type="GO" id="GO:0005829">
    <property type="term" value="C:cytosol"/>
    <property type="evidence" value="ECO:0007669"/>
    <property type="project" value="UniProtKB-SubCell"/>
</dbReference>
<feature type="domain" description="Glucose-6-phosphate dehydrogenase C-terminal" evidence="13">
    <location>
        <begin position="198"/>
        <end position="484"/>
    </location>
</feature>
<evidence type="ECO:0000256" key="8">
    <source>
        <dbReference type="ARBA" id="ARBA00023002"/>
    </source>
</evidence>
<dbReference type="InterPro" id="IPR022675">
    <property type="entry name" value="G6P_DH_C"/>
</dbReference>
<dbReference type="PANTHER" id="PTHR23429">
    <property type="entry name" value="GLUCOSE-6-PHOSPHATE 1-DEHYDROGENASE G6PD"/>
    <property type="match status" value="1"/>
</dbReference>
<dbReference type="UniPathway" id="UPA00115">
    <property type="reaction ID" value="UER00408"/>
</dbReference>
<feature type="domain" description="Glucose-6-phosphate dehydrogenase NAD-binding" evidence="12">
    <location>
        <begin position="15"/>
        <end position="194"/>
    </location>
</feature>
<dbReference type="InterPro" id="IPR022674">
    <property type="entry name" value="G6P_DH_NAD-bd"/>
</dbReference>
<dbReference type="OMA" id="TWNNKHI"/>
<proteinExistence type="inferred from homology"/>
<dbReference type="PIRSF" id="PIRSF000110">
    <property type="entry name" value="G6PD"/>
    <property type="match status" value="1"/>
</dbReference>